<dbReference type="SUPFAM" id="SSF55874">
    <property type="entry name" value="ATPase domain of HSP90 chaperone/DNA topoisomerase II/histidine kinase"/>
    <property type="match status" value="1"/>
</dbReference>
<dbReference type="PROSITE" id="PS50885">
    <property type="entry name" value="HAMP"/>
    <property type="match status" value="1"/>
</dbReference>
<dbReference type="InterPro" id="IPR050640">
    <property type="entry name" value="Bact_2-comp_sensor_kinase"/>
</dbReference>
<feature type="transmembrane region" description="Helical" evidence="5">
    <location>
        <begin position="277"/>
        <end position="296"/>
    </location>
</feature>
<dbReference type="AlphaFoldDB" id="A0A3E3I7L0"/>
<keyword evidence="3" id="KW-0808">Transferase</keyword>
<comment type="caution">
    <text evidence="7">The sequence shown here is derived from an EMBL/GenBank/DDBJ whole genome shotgun (WGS) entry which is preliminary data.</text>
</comment>
<feature type="domain" description="HAMP" evidence="6">
    <location>
        <begin position="298"/>
        <end position="351"/>
    </location>
</feature>
<dbReference type="CDD" id="cd06225">
    <property type="entry name" value="HAMP"/>
    <property type="match status" value="1"/>
</dbReference>
<dbReference type="InterPro" id="IPR036890">
    <property type="entry name" value="HATPase_C_sf"/>
</dbReference>
<sequence>MNVFSKSHNTTSFRNTAILTMSVIVLPLFIVVVLFDVYTVWQQKTAVRNSRYSTLSAYQAQFENTLRVTEDFLTDTVVNSMDFASIIYARTKTDAYVASQAVGVPCKVQLKANELLGSFCTYSKAFDYYRISYTGSYPQSDLAVLRAAVKAAAEAGPSAAGWIPLSFSDRTVLLNTYVRNQTVFAAMIDPARQSYSVLGENNLIFYIMQDGTPYACNIAFHADAIPLPGKDTGVTFQADNGRKYDLTFLPLSRENGYIVYATPSVSLLKMLNFTQRVLLAITLGLLISIPLCWLSLRQFILEPLNTLTQTTQAIQNGDTQIRVPQESRIQEVNDISGTVNTMLDIIRQQKIDFYEQKLETQQAQLQYLHMQIRPHFFLNCLNMIYSMAGEKKYADIQELILDLSTYLRSTFKNSFKPVSLEEEIRSVNSYIRIQQIGTELPPQLDFEIDADISQASIPPLSILTFVENSIKHSSLIDTPLEIRIKCRKLASEDGGYLNITVSDNSAGFPAEILKTLNGPANEVYNDYHVGIANLKQRLRLLYGEKATLYFRNLAGGACAELFLPIHANISGGDLQ</sequence>
<evidence type="ECO:0000256" key="2">
    <source>
        <dbReference type="ARBA" id="ARBA00022553"/>
    </source>
</evidence>
<dbReference type="InterPro" id="IPR010559">
    <property type="entry name" value="Sig_transdc_His_kin_internal"/>
</dbReference>
<name>A0A3E3I7L0_9FIRM</name>
<accession>A0A3E3I7L0</accession>
<dbReference type="Gene3D" id="6.10.340.10">
    <property type="match status" value="1"/>
</dbReference>
<dbReference type="RefSeq" id="WP_117544201.1">
    <property type="nucleotide sequence ID" value="NZ_QVLV01000004.1"/>
</dbReference>
<keyword evidence="5" id="KW-1133">Transmembrane helix</keyword>
<dbReference type="Proteomes" id="UP000260812">
    <property type="component" value="Unassembled WGS sequence"/>
</dbReference>
<feature type="transmembrane region" description="Helical" evidence="5">
    <location>
        <begin position="17"/>
        <end position="41"/>
    </location>
</feature>
<organism evidence="7 8">
    <name type="scientific">Eisenbergiella massiliensis</name>
    <dbReference type="NCBI Taxonomy" id="1720294"/>
    <lineage>
        <taxon>Bacteria</taxon>
        <taxon>Bacillati</taxon>
        <taxon>Bacillota</taxon>
        <taxon>Clostridia</taxon>
        <taxon>Lachnospirales</taxon>
        <taxon>Lachnospiraceae</taxon>
        <taxon>Eisenbergiella</taxon>
    </lineage>
</organism>
<evidence type="ECO:0000256" key="4">
    <source>
        <dbReference type="ARBA" id="ARBA00022777"/>
    </source>
</evidence>
<reference evidence="7" key="1">
    <citation type="submission" date="2018-08" db="EMBL/GenBank/DDBJ databases">
        <title>A genome reference for cultivated species of the human gut microbiota.</title>
        <authorList>
            <person name="Zou Y."/>
            <person name="Xue W."/>
            <person name="Luo G."/>
        </authorList>
    </citation>
    <scope>NUCLEOTIDE SEQUENCE [LARGE SCALE GENOMIC DNA]</scope>
    <source>
        <strain evidence="7">TF05-5AC</strain>
    </source>
</reference>
<dbReference type="SMART" id="SM00304">
    <property type="entry name" value="HAMP"/>
    <property type="match status" value="1"/>
</dbReference>
<dbReference type="EMBL" id="QVLV01000004">
    <property type="protein sequence ID" value="RGE62432.1"/>
    <property type="molecule type" value="Genomic_DNA"/>
</dbReference>
<evidence type="ECO:0000313" key="8">
    <source>
        <dbReference type="Proteomes" id="UP000260812"/>
    </source>
</evidence>
<dbReference type="Pfam" id="PF02518">
    <property type="entry name" value="HATPase_c"/>
    <property type="match status" value="1"/>
</dbReference>
<dbReference type="GO" id="GO:0016020">
    <property type="term" value="C:membrane"/>
    <property type="evidence" value="ECO:0007669"/>
    <property type="project" value="UniProtKB-SubCell"/>
</dbReference>
<protein>
    <submittedName>
        <fullName evidence="7">HAMP domain-containing protein</fullName>
    </submittedName>
</protein>
<evidence type="ECO:0000313" key="7">
    <source>
        <dbReference type="EMBL" id="RGE62432.1"/>
    </source>
</evidence>
<dbReference type="GeneID" id="97986719"/>
<dbReference type="Gene3D" id="3.30.565.10">
    <property type="entry name" value="Histidine kinase-like ATPase, C-terminal domain"/>
    <property type="match status" value="1"/>
</dbReference>
<keyword evidence="8" id="KW-1185">Reference proteome</keyword>
<keyword evidence="5" id="KW-0812">Transmembrane</keyword>
<dbReference type="Pfam" id="PF06580">
    <property type="entry name" value="His_kinase"/>
    <property type="match status" value="1"/>
</dbReference>
<dbReference type="InterPro" id="IPR003594">
    <property type="entry name" value="HATPase_dom"/>
</dbReference>
<evidence type="ECO:0000259" key="6">
    <source>
        <dbReference type="PROSITE" id="PS50885"/>
    </source>
</evidence>
<dbReference type="InterPro" id="IPR003660">
    <property type="entry name" value="HAMP_dom"/>
</dbReference>
<dbReference type="Pfam" id="PF00672">
    <property type="entry name" value="HAMP"/>
    <property type="match status" value="1"/>
</dbReference>
<dbReference type="PANTHER" id="PTHR34220:SF7">
    <property type="entry name" value="SENSOR HISTIDINE KINASE YPDA"/>
    <property type="match status" value="1"/>
</dbReference>
<evidence type="ECO:0000256" key="5">
    <source>
        <dbReference type="SAM" id="Phobius"/>
    </source>
</evidence>
<dbReference type="PANTHER" id="PTHR34220">
    <property type="entry name" value="SENSOR HISTIDINE KINASE YPDA"/>
    <property type="match status" value="1"/>
</dbReference>
<dbReference type="SUPFAM" id="SSF158472">
    <property type="entry name" value="HAMP domain-like"/>
    <property type="match status" value="1"/>
</dbReference>
<evidence type="ECO:0000256" key="3">
    <source>
        <dbReference type="ARBA" id="ARBA00022679"/>
    </source>
</evidence>
<comment type="subcellular location">
    <subcellularLocation>
        <location evidence="1">Membrane</location>
    </subcellularLocation>
</comment>
<dbReference type="GO" id="GO:0000155">
    <property type="term" value="F:phosphorelay sensor kinase activity"/>
    <property type="evidence" value="ECO:0007669"/>
    <property type="project" value="InterPro"/>
</dbReference>
<keyword evidence="4" id="KW-0418">Kinase</keyword>
<evidence type="ECO:0000256" key="1">
    <source>
        <dbReference type="ARBA" id="ARBA00004370"/>
    </source>
</evidence>
<keyword evidence="5" id="KW-0472">Membrane</keyword>
<proteinExistence type="predicted"/>
<keyword evidence="2" id="KW-0597">Phosphoprotein</keyword>
<gene>
    <name evidence="7" type="ORF">DXC51_07455</name>
</gene>